<evidence type="ECO:0000256" key="2">
    <source>
        <dbReference type="ARBA" id="ARBA00023315"/>
    </source>
</evidence>
<dbReference type="Proteomes" id="UP000187181">
    <property type="component" value="Unassembled WGS sequence"/>
</dbReference>
<dbReference type="RefSeq" id="WP_076671872.1">
    <property type="nucleotide sequence ID" value="NZ_FTPP01000004.1"/>
</dbReference>
<evidence type="ECO:0000313" key="4">
    <source>
        <dbReference type="EMBL" id="SIT94615.1"/>
    </source>
</evidence>
<dbReference type="EMBL" id="FTPP01000004">
    <property type="protein sequence ID" value="SIT94615.1"/>
    <property type="molecule type" value="Genomic_DNA"/>
</dbReference>
<sequence>MKVTLRKITEQDAAAVASLSGQLGYSTTASAMTQRIRAVLASHDHCAYAAMTAGQLVGWVHGRYTLQLESDAFVEIGGLVVDEQQRVKGIGLLLIEAVKQWAREKGVNKIRVRCNTKRTDTHTFYRHIGFSETKEQKVFDSSL</sequence>
<evidence type="ECO:0000313" key="5">
    <source>
        <dbReference type="Proteomes" id="UP000187181"/>
    </source>
</evidence>
<accession>A0A1R3XSJ9</accession>
<dbReference type="STRING" id="1317125.SAMN05444128_3673"/>
<dbReference type="PANTHER" id="PTHR43877:SF2">
    <property type="entry name" value="AMINOALKYLPHOSPHONATE N-ACETYLTRANSFERASE-RELATED"/>
    <property type="match status" value="1"/>
</dbReference>
<dbReference type="InterPro" id="IPR016181">
    <property type="entry name" value="Acyl_CoA_acyltransferase"/>
</dbReference>
<dbReference type="Pfam" id="PF00583">
    <property type="entry name" value="Acetyltransf_1"/>
    <property type="match status" value="1"/>
</dbReference>
<dbReference type="CDD" id="cd04301">
    <property type="entry name" value="NAT_SF"/>
    <property type="match status" value="1"/>
</dbReference>
<dbReference type="OrthoDB" id="9792929at2"/>
<dbReference type="SUPFAM" id="SSF55729">
    <property type="entry name" value="Acyl-CoA N-acyltransferases (Nat)"/>
    <property type="match status" value="1"/>
</dbReference>
<protein>
    <submittedName>
        <fullName evidence="4">Predicted N-acetyltransferase YhbS</fullName>
    </submittedName>
</protein>
<dbReference type="PROSITE" id="PS51186">
    <property type="entry name" value="GNAT"/>
    <property type="match status" value="1"/>
</dbReference>
<dbReference type="AlphaFoldDB" id="A0A1R3XSJ9"/>
<keyword evidence="5" id="KW-1185">Reference proteome</keyword>
<keyword evidence="1 4" id="KW-0808">Transferase</keyword>
<evidence type="ECO:0000256" key="1">
    <source>
        <dbReference type="ARBA" id="ARBA00022679"/>
    </source>
</evidence>
<dbReference type="Gene3D" id="3.40.630.30">
    <property type="match status" value="1"/>
</dbReference>
<dbReference type="InterPro" id="IPR000182">
    <property type="entry name" value="GNAT_dom"/>
</dbReference>
<feature type="domain" description="N-acetyltransferase" evidence="3">
    <location>
        <begin position="3"/>
        <end position="143"/>
    </location>
</feature>
<gene>
    <name evidence="4" type="ORF">SAMN05444128_3673</name>
</gene>
<organism evidence="4 5">
    <name type="scientific">Pontibacter indicus</name>
    <dbReference type="NCBI Taxonomy" id="1317125"/>
    <lineage>
        <taxon>Bacteria</taxon>
        <taxon>Pseudomonadati</taxon>
        <taxon>Bacteroidota</taxon>
        <taxon>Cytophagia</taxon>
        <taxon>Cytophagales</taxon>
        <taxon>Hymenobacteraceae</taxon>
        <taxon>Pontibacter</taxon>
    </lineage>
</organism>
<proteinExistence type="predicted"/>
<name>A0A1R3XSJ9_9BACT</name>
<keyword evidence="2" id="KW-0012">Acyltransferase</keyword>
<evidence type="ECO:0000259" key="3">
    <source>
        <dbReference type="PROSITE" id="PS51186"/>
    </source>
</evidence>
<dbReference type="PANTHER" id="PTHR43877">
    <property type="entry name" value="AMINOALKYLPHOSPHONATE N-ACETYLTRANSFERASE-RELATED-RELATED"/>
    <property type="match status" value="1"/>
</dbReference>
<dbReference type="GO" id="GO:0016747">
    <property type="term" value="F:acyltransferase activity, transferring groups other than amino-acyl groups"/>
    <property type="evidence" value="ECO:0007669"/>
    <property type="project" value="InterPro"/>
</dbReference>
<reference evidence="5" key="1">
    <citation type="submission" date="2017-01" db="EMBL/GenBank/DDBJ databases">
        <authorList>
            <person name="Varghese N."/>
            <person name="Submissions S."/>
        </authorList>
    </citation>
    <scope>NUCLEOTIDE SEQUENCE [LARGE SCALE GENOMIC DNA]</scope>
    <source>
        <strain evidence="5">LP100</strain>
    </source>
</reference>
<dbReference type="InterPro" id="IPR050832">
    <property type="entry name" value="Bact_Acetyltransf"/>
</dbReference>